<evidence type="ECO:0000256" key="9">
    <source>
        <dbReference type="SAM" id="Phobius"/>
    </source>
</evidence>
<evidence type="ECO:0000256" key="2">
    <source>
        <dbReference type="ARBA" id="ARBA00008038"/>
    </source>
</evidence>
<dbReference type="InterPro" id="IPR000540">
    <property type="entry name" value="Flag_MotA_CS"/>
</dbReference>
<dbReference type="EMBL" id="RJVI01000001">
    <property type="protein sequence ID" value="ROR34789.1"/>
    <property type="molecule type" value="Genomic_DNA"/>
</dbReference>
<organism evidence="11 12">
    <name type="scientific">Inmirania thermothiophila</name>
    <dbReference type="NCBI Taxonomy" id="1750597"/>
    <lineage>
        <taxon>Bacteria</taxon>
        <taxon>Pseudomonadati</taxon>
        <taxon>Pseudomonadota</taxon>
        <taxon>Gammaproteobacteria</taxon>
        <taxon>Chromatiales</taxon>
        <taxon>Ectothiorhodospiraceae</taxon>
        <taxon>Inmirania</taxon>
    </lineage>
</organism>
<reference evidence="11 12" key="1">
    <citation type="submission" date="2018-11" db="EMBL/GenBank/DDBJ databases">
        <title>Genomic Encyclopedia of Type Strains, Phase IV (KMG-IV): sequencing the most valuable type-strain genomes for metagenomic binning, comparative biology and taxonomic classification.</title>
        <authorList>
            <person name="Goeker M."/>
        </authorList>
    </citation>
    <scope>NUCLEOTIDE SEQUENCE [LARGE SCALE GENOMIC DNA]</scope>
    <source>
        <strain evidence="11 12">DSM 100275</strain>
    </source>
</reference>
<evidence type="ECO:0000256" key="7">
    <source>
        <dbReference type="ARBA" id="ARBA00022989"/>
    </source>
</evidence>
<dbReference type="PROSITE" id="PS01307">
    <property type="entry name" value="MOTA"/>
    <property type="match status" value="1"/>
</dbReference>
<evidence type="ECO:0000256" key="8">
    <source>
        <dbReference type="ARBA" id="ARBA00023136"/>
    </source>
</evidence>
<dbReference type="GO" id="GO:0005886">
    <property type="term" value="C:plasma membrane"/>
    <property type="evidence" value="ECO:0007669"/>
    <property type="project" value="UniProtKB-SubCell"/>
</dbReference>
<proteinExistence type="inferred from homology"/>
<comment type="similarity">
    <text evidence="2">Belongs to the MotA family.</text>
</comment>
<evidence type="ECO:0000313" key="11">
    <source>
        <dbReference type="EMBL" id="ROR34789.1"/>
    </source>
</evidence>
<dbReference type="Proteomes" id="UP000276634">
    <property type="component" value="Unassembled WGS sequence"/>
</dbReference>
<feature type="transmembrane region" description="Helical" evidence="9">
    <location>
        <begin position="34"/>
        <end position="59"/>
    </location>
</feature>
<dbReference type="Pfam" id="PF01618">
    <property type="entry name" value="MotA_ExbB"/>
    <property type="match status" value="1"/>
</dbReference>
<dbReference type="NCBIfam" id="NF006527">
    <property type="entry name" value="PRK08990.1"/>
    <property type="match status" value="1"/>
</dbReference>
<evidence type="ECO:0000256" key="3">
    <source>
        <dbReference type="ARBA" id="ARBA00022448"/>
    </source>
</evidence>
<dbReference type="RefSeq" id="WP_123400253.1">
    <property type="nucleotide sequence ID" value="NZ_RJVI01000001.1"/>
</dbReference>
<comment type="subcellular location">
    <subcellularLocation>
        <location evidence="1">Cell membrane</location>
        <topology evidence="1">Multi-pass membrane protein</topology>
    </subcellularLocation>
</comment>
<evidence type="ECO:0000259" key="10">
    <source>
        <dbReference type="Pfam" id="PF01618"/>
    </source>
</evidence>
<dbReference type="GO" id="GO:0006935">
    <property type="term" value="P:chemotaxis"/>
    <property type="evidence" value="ECO:0007669"/>
    <property type="project" value="InterPro"/>
</dbReference>
<sequence length="253" mass="27079">MDLATLIGLLFGLGIVVGSILMGSGPGIFVNPPSLLIVVGGTIAATLIKFPLANFLSAFSVAAKAFIFKIESPEELIKDAVRLAETARKAGLLELEKAPVKNEFFKKGLQLVVDGHDAALVRKMLTQEMNLTVERHETGQKIWKAIGDSAPAMGMIGTLIGLVQLMANMDDPKKIGPAMAVALLTTLYGSLIANLVALPIAEKLELRSEQERTNKSLIIEAINAIQDGMNPRVLDGLLKAYLPGKKRDKAKAK</sequence>
<dbReference type="GO" id="GO:0071978">
    <property type="term" value="P:bacterial-type flagellum-dependent swarming motility"/>
    <property type="evidence" value="ECO:0007669"/>
    <property type="project" value="InterPro"/>
</dbReference>
<keyword evidence="3" id="KW-0813">Transport</keyword>
<evidence type="ECO:0000256" key="1">
    <source>
        <dbReference type="ARBA" id="ARBA00004651"/>
    </source>
</evidence>
<name>A0A3N1Y7I6_9GAMM</name>
<protein>
    <submittedName>
        <fullName evidence="11">Chemotaxis protein MotA</fullName>
    </submittedName>
</protein>
<feature type="transmembrane region" description="Helical" evidence="9">
    <location>
        <begin position="150"/>
        <end position="167"/>
    </location>
</feature>
<dbReference type="AlphaFoldDB" id="A0A3N1Y7I6"/>
<keyword evidence="12" id="KW-1185">Reference proteome</keyword>
<keyword evidence="6" id="KW-0283">Flagellar rotation</keyword>
<keyword evidence="5 9" id="KW-0812">Transmembrane</keyword>
<feature type="domain" description="MotA/TolQ/ExbB proton channel" evidence="10">
    <location>
        <begin position="100"/>
        <end position="213"/>
    </location>
</feature>
<dbReference type="OrthoDB" id="9806929at2"/>
<evidence type="ECO:0000256" key="4">
    <source>
        <dbReference type="ARBA" id="ARBA00022475"/>
    </source>
</evidence>
<gene>
    <name evidence="11" type="ORF">EDC57_0693</name>
</gene>
<keyword evidence="8 9" id="KW-0472">Membrane</keyword>
<keyword evidence="7 9" id="KW-1133">Transmembrane helix</keyword>
<dbReference type="PANTHER" id="PTHR30433:SF2">
    <property type="entry name" value="MOTILITY PROTEIN A"/>
    <property type="match status" value="1"/>
</dbReference>
<dbReference type="InterPro" id="IPR002898">
    <property type="entry name" value="MotA_ExbB_proton_chnl"/>
</dbReference>
<evidence type="ECO:0000313" key="12">
    <source>
        <dbReference type="Proteomes" id="UP000276634"/>
    </source>
</evidence>
<evidence type="ECO:0000256" key="6">
    <source>
        <dbReference type="ARBA" id="ARBA00022779"/>
    </source>
</evidence>
<keyword evidence="4" id="KW-1003">Cell membrane</keyword>
<evidence type="ECO:0000256" key="5">
    <source>
        <dbReference type="ARBA" id="ARBA00022692"/>
    </source>
</evidence>
<accession>A0A3N1Y7I6</accession>
<dbReference type="InterPro" id="IPR047055">
    <property type="entry name" value="MotA-like"/>
</dbReference>
<comment type="caution">
    <text evidence="11">The sequence shown here is derived from an EMBL/GenBank/DDBJ whole genome shotgun (WGS) entry which is preliminary data.</text>
</comment>
<feature type="transmembrane region" description="Helical" evidence="9">
    <location>
        <begin position="179"/>
        <end position="201"/>
    </location>
</feature>
<dbReference type="PANTHER" id="PTHR30433">
    <property type="entry name" value="CHEMOTAXIS PROTEIN MOTA"/>
    <property type="match status" value="1"/>
</dbReference>